<accession>A0A812XG86</accession>
<dbReference type="PANTHER" id="PTHR45295">
    <property type="entry name" value="CHAPERONE PROTEIN DNAJ C76, CHLOROPLASTIC"/>
    <property type="match status" value="1"/>
</dbReference>
<dbReference type="AlphaFoldDB" id="A0A812XG86"/>
<sequence length="71" mass="8429">MDADDTRARVYAQWGDNEDDLQWAKKSCPVDCISWVSRQELQVLEHVTAEHMFETTPCRFERRNKTLMLLI</sequence>
<protein>
    <submittedName>
        <fullName evidence="1">DJC76 protein</fullName>
    </submittedName>
</protein>
<proteinExistence type="predicted"/>
<evidence type="ECO:0000313" key="2">
    <source>
        <dbReference type="Proteomes" id="UP000649617"/>
    </source>
</evidence>
<gene>
    <name evidence="1" type="primary">DJC76</name>
    <name evidence="1" type="ORF">SPIL2461_LOCUS21097</name>
</gene>
<organism evidence="1 2">
    <name type="scientific">Symbiodinium pilosum</name>
    <name type="common">Dinoflagellate</name>
    <dbReference type="NCBI Taxonomy" id="2952"/>
    <lineage>
        <taxon>Eukaryota</taxon>
        <taxon>Sar</taxon>
        <taxon>Alveolata</taxon>
        <taxon>Dinophyceae</taxon>
        <taxon>Suessiales</taxon>
        <taxon>Symbiodiniaceae</taxon>
        <taxon>Symbiodinium</taxon>
    </lineage>
</organism>
<comment type="caution">
    <text evidence="1">The sequence shown here is derived from an EMBL/GenBank/DDBJ whole genome shotgun (WGS) entry which is preliminary data.</text>
</comment>
<dbReference type="PANTHER" id="PTHR45295:SF1">
    <property type="entry name" value="CHAPERONE PROTEIN DNAJ C76, CHLOROPLASTIC"/>
    <property type="match status" value="1"/>
</dbReference>
<evidence type="ECO:0000313" key="1">
    <source>
        <dbReference type="EMBL" id="CAE7734065.1"/>
    </source>
</evidence>
<dbReference type="Pfam" id="PF13370">
    <property type="entry name" value="Fer4_13"/>
    <property type="match status" value="1"/>
</dbReference>
<dbReference type="Proteomes" id="UP000649617">
    <property type="component" value="Unassembled WGS sequence"/>
</dbReference>
<dbReference type="EMBL" id="CAJNIZ010045926">
    <property type="protein sequence ID" value="CAE7734065.1"/>
    <property type="molecule type" value="Genomic_DNA"/>
</dbReference>
<dbReference type="Gene3D" id="3.30.70.20">
    <property type="match status" value="1"/>
</dbReference>
<name>A0A812XG86_SYMPI</name>
<keyword evidence="2" id="KW-1185">Reference proteome</keyword>
<dbReference type="OrthoDB" id="566614at2759"/>
<reference evidence="1" key="1">
    <citation type="submission" date="2021-02" db="EMBL/GenBank/DDBJ databases">
        <authorList>
            <person name="Dougan E. K."/>
            <person name="Rhodes N."/>
            <person name="Thang M."/>
            <person name="Chan C."/>
        </authorList>
    </citation>
    <scope>NUCLEOTIDE SEQUENCE</scope>
</reference>